<evidence type="ECO:0000313" key="1">
    <source>
        <dbReference type="EMBL" id="HIZ04046.1"/>
    </source>
</evidence>
<evidence type="ECO:0000313" key="2">
    <source>
        <dbReference type="Proteomes" id="UP000824132"/>
    </source>
</evidence>
<sequence>MNVQEIIAKADRGEGLTEEEIRVYREAVKSVKHTYGKYGTLAKKYLEEENVGKYWAIENLPEYLHGIDRQADELYESMYAKLSQDERYKRTGNFVEDYRRQTEIQRLIEEEILSELVYVD</sequence>
<reference evidence="1" key="1">
    <citation type="journal article" date="2021" name="PeerJ">
        <title>Extensive microbial diversity within the chicken gut microbiome revealed by metagenomics and culture.</title>
        <authorList>
            <person name="Gilroy R."/>
            <person name="Ravi A."/>
            <person name="Getino M."/>
            <person name="Pursley I."/>
            <person name="Horton D.L."/>
            <person name="Alikhan N.F."/>
            <person name="Baker D."/>
            <person name="Gharbi K."/>
            <person name="Hall N."/>
            <person name="Watson M."/>
            <person name="Adriaenssens E.M."/>
            <person name="Foster-Nyarko E."/>
            <person name="Jarju S."/>
            <person name="Secka A."/>
            <person name="Antonio M."/>
            <person name="Oren A."/>
            <person name="Chaudhuri R.R."/>
            <person name="La Ragione R."/>
            <person name="Hildebrand F."/>
            <person name="Pallen M.J."/>
        </authorList>
    </citation>
    <scope>NUCLEOTIDE SEQUENCE</scope>
    <source>
        <strain evidence="1">CHK187-5294</strain>
    </source>
</reference>
<gene>
    <name evidence="1" type="ORF">H9727_07145</name>
</gene>
<reference evidence="1" key="2">
    <citation type="submission" date="2021-04" db="EMBL/GenBank/DDBJ databases">
        <authorList>
            <person name="Gilroy R."/>
        </authorList>
    </citation>
    <scope>NUCLEOTIDE SEQUENCE</scope>
    <source>
        <strain evidence="1">CHK187-5294</strain>
    </source>
</reference>
<dbReference type="EMBL" id="DXCL01000042">
    <property type="protein sequence ID" value="HIZ04046.1"/>
    <property type="molecule type" value="Genomic_DNA"/>
</dbReference>
<dbReference type="InterPro" id="IPR026989">
    <property type="entry name" value="TnpV"/>
</dbReference>
<dbReference type="Proteomes" id="UP000824132">
    <property type="component" value="Unassembled WGS sequence"/>
</dbReference>
<dbReference type="Pfam" id="PF14198">
    <property type="entry name" value="TnpV"/>
    <property type="match status" value="1"/>
</dbReference>
<name>A0A9D2D041_9FIRM</name>
<comment type="caution">
    <text evidence="1">The sequence shown here is derived from an EMBL/GenBank/DDBJ whole genome shotgun (WGS) entry which is preliminary data.</text>
</comment>
<proteinExistence type="predicted"/>
<organism evidence="1 2">
    <name type="scientific">Candidatus Borkfalkia avistercoris</name>
    <dbReference type="NCBI Taxonomy" id="2838504"/>
    <lineage>
        <taxon>Bacteria</taxon>
        <taxon>Bacillati</taxon>
        <taxon>Bacillota</taxon>
        <taxon>Clostridia</taxon>
        <taxon>Christensenellales</taxon>
        <taxon>Christensenellaceae</taxon>
        <taxon>Candidatus Borkfalkia</taxon>
    </lineage>
</organism>
<accession>A0A9D2D041</accession>
<dbReference type="AlphaFoldDB" id="A0A9D2D041"/>
<protein>
    <submittedName>
        <fullName evidence="1">TnpV protein</fullName>
    </submittedName>
</protein>